<dbReference type="Proteomes" id="UP001163603">
    <property type="component" value="Chromosome 4"/>
</dbReference>
<sequence length="525" mass="58218">MGFWGIEVKPGKPHPYHSDNVQGTLHVTQALSIERLCNPKFIMFYVMIQATLGLGSSTEKTILQCSVGDKNPIFLCSLLPNKNESCSLNLEFDEDDLVAFSVIGPRSIHLSGYFVADDGDHLRDEYDSDSYGEDIMETDTDESSEFDTGDEYEDDFVDDDDLFPPSPARNSGVVIEEIVDDEKPTNGNDRSKQLKKKGQSSNSERQIVVKNGASVSVLESEDEDGFMISSSRKSKGTSQDSELGADEEMDKKTSENSEKKKAKDISDDGTGKKRKVKSVDQDDQPEKLRDFGWDHLLLIRTCSEKLSCVIVKKKKKKKKQKENGERGQVNKVVTSNETEDLSEGENQQELKSHNGNQKDLDNDADNVPDENHSEKKKKKQKKKKKAEGSEGDKKTDQTVSPMQEQTAAKPSQVRSFPNGLVIEEVAMGKPDGKRASQGKQVSVHYIGKLKNGKIFDSNVGRAPFKFRLGIGQVIKGWDVGVNGMRVGDKRRLTIPPSMGYGAKGAGGKIPPNSWLVFDVELVDVR</sequence>
<accession>A0ACC0YZR1</accession>
<dbReference type="EMBL" id="CM047739">
    <property type="protein sequence ID" value="KAJ0043771.1"/>
    <property type="molecule type" value="Genomic_DNA"/>
</dbReference>
<evidence type="ECO:0000313" key="1">
    <source>
        <dbReference type="EMBL" id="KAJ0043771.1"/>
    </source>
</evidence>
<gene>
    <name evidence="1" type="ORF">Pint_17281</name>
</gene>
<organism evidence="1 2">
    <name type="scientific">Pistacia integerrima</name>
    <dbReference type="NCBI Taxonomy" id="434235"/>
    <lineage>
        <taxon>Eukaryota</taxon>
        <taxon>Viridiplantae</taxon>
        <taxon>Streptophyta</taxon>
        <taxon>Embryophyta</taxon>
        <taxon>Tracheophyta</taxon>
        <taxon>Spermatophyta</taxon>
        <taxon>Magnoliopsida</taxon>
        <taxon>eudicotyledons</taxon>
        <taxon>Gunneridae</taxon>
        <taxon>Pentapetalae</taxon>
        <taxon>rosids</taxon>
        <taxon>malvids</taxon>
        <taxon>Sapindales</taxon>
        <taxon>Anacardiaceae</taxon>
        <taxon>Pistacia</taxon>
    </lineage>
</organism>
<name>A0ACC0YZR1_9ROSI</name>
<protein>
    <submittedName>
        <fullName evidence="1">Uncharacterized protein</fullName>
    </submittedName>
</protein>
<keyword evidence="2" id="KW-1185">Reference proteome</keyword>
<reference evidence="2" key="1">
    <citation type="journal article" date="2023" name="G3 (Bethesda)">
        <title>Genome assembly and association tests identify interacting loci associated with vigor, precocity, and sex in interspecific pistachio rootstocks.</title>
        <authorList>
            <person name="Palmer W."/>
            <person name="Jacygrad E."/>
            <person name="Sagayaradj S."/>
            <person name="Cavanaugh K."/>
            <person name="Han R."/>
            <person name="Bertier L."/>
            <person name="Beede B."/>
            <person name="Kafkas S."/>
            <person name="Golino D."/>
            <person name="Preece J."/>
            <person name="Michelmore R."/>
        </authorList>
    </citation>
    <scope>NUCLEOTIDE SEQUENCE [LARGE SCALE GENOMIC DNA]</scope>
</reference>
<comment type="caution">
    <text evidence="1">The sequence shown here is derived from an EMBL/GenBank/DDBJ whole genome shotgun (WGS) entry which is preliminary data.</text>
</comment>
<evidence type="ECO:0000313" key="2">
    <source>
        <dbReference type="Proteomes" id="UP001163603"/>
    </source>
</evidence>
<proteinExistence type="predicted"/>